<accession>A0AAW2YIC1</accession>
<proteinExistence type="predicted"/>
<reference evidence="1 2" key="1">
    <citation type="submission" date="2024-03" db="EMBL/GenBank/DDBJ databases">
        <title>The Acrasis kona genome and developmental transcriptomes reveal deep origins of eukaryotic multicellular pathways.</title>
        <authorList>
            <person name="Sheikh S."/>
            <person name="Fu C.-J."/>
            <person name="Brown M.W."/>
            <person name="Baldauf S.L."/>
        </authorList>
    </citation>
    <scope>NUCLEOTIDE SEQUENCE [LARGE SCALE GENOMIC DNA]</scope>
    <source>
        <strain evidence="1 2">ATCC MYA-3509</strain>
    </source>
</reference>
<organism evidence="1 2">
    <name type="scientific">Acrasis kona</name>
    <dbReference type="NCBI Taxonomy" id="1008807"/>
    <lineage>
        <taxon>Eukaryota</taxon>
        <taxon>Discoba</taxon>
        <taxon>Heterolobosea</taxon>
        <taxon>Tetramitia</taxon>
        <taxon>Eutetramitia</taxon>
        <taxon>Acrasidae</taxon>
        <taxon>Acrasis</taxon>
    </lineage>
</organism>
<dbReference type="AlphaFoldDB" id="A0AAW2YIC1"/>
<evidence type="ECO:0000313" key="2">
    <source>
        <dbReference type="Proteomes" id="UP001431209"/>
    </source>
</evidence>
<name>A0AAW2YIC1_9EUKA</name>
<dbReference type="Proteomes" id="UP001431209">
    <property type="component" value="Unassembled WGS sequence"/>
</dbReference>
<sequence>MTTKAQVIAWVAKIEKQMKKDKVSSGHKEFESYRQVLVYFRDNKDKMTSSEFESFCKQAFSENYVEYARENMTWKRFRAIELPHLSQDVTSTEQVSVVEQDHTEQVVIEPVIQNTTGQETRQATHTEEVVVEQETQQAISIEPVTTTIPTPTPSFDVLFQELLYLHGRLARMELDGDDLREQLARTRLDGDQLRARLTSTELDGDQLRARLARTELDGNELREQLVRTRLDGDQLRARLASTELDGNELREQLVRTRLDGDQLRARLTRTETRRK</sequence>
<protein>
    <submittedName>
        <fullName evidence="1">Uncharacterized protein</fullName>
    </submittedName>
</protein>
<evidence type="ECO:0000313" key="1">
    <source>
        <dbReference type="EMBL" id="KAL0476736.1"/>
    </source>
</evidence>
<dbReference type="EMBL" id="JAOPGA020000081">
    <property type="protein sequence ID" value="KAL0476736.1"/>
    <property type="molecule type" value="Genomic_DNA"/>
</dbReference>
<keyword evidence="2" id="KW-1185">Reference proteome</keyword>
<comment type="caution">
    <text evidence="1">The sequence shown here is derived from an EMBL/GenBank/DDBJ whole genome shotgun (WGS) entry which is preliminary data.</text>
</comment>
<gene>
    <name evidence="1" type="ORF">AKO1_002733</name>
</gene>